<keyword evidence="2 6" id="KW-0808">Transferase</keyword>
<evidence type="ECO:0000313" key="6">
    <source>
        <dbReference type="EMBL" id="MDW5598031.1"/>
    </source>
</evidence>
<comment type="caution">
    <text evidence="6">The sequence shown here is derived from an EMBL/GenBank/DDBJ whole genome shotgun (WGS) entry which is preliminary data.</text>
</comment>
<evidence type="ECO:0000256" key="1">
    <source>
        <dbReference type="ARBA" id="ARBA00012928"/>
    </source>
</evidence>
<feature type="binding site" evidence="4">
    <location>
        <position position="163"/>
    </location>
    <ligand>
        <name>Zn(2+)</name>
        <dbReference type="ChEBI" id="CHEBI:29105"/>
    </ligand>
</feature>
<keyword evidence="6" id="KW-0012">Acyltransferase</keyword>
<evidence type="ECO:0000256" key="3">
    <source>
        <dbReference type="ARBA" id="ARBA00023027"/>
    </source>
</evidence>
<dbReference type="InterPro" id="IPR026590">
    <property type="entry name" value="Ssirtuin_cat_dom"/>
</dbReference>
<protein>
    <recommendedName>
        <fullName evidence="1">protein acetyllysine N-acetyltransferase</fullName>
        <ecNumber evidence="1">2.3.1.286</ecNumber>
    </recommendedName>
</protein>
<dbReference type="Gene3D" id="3.40.50.1220">
    <property type="entry name" value="TPP-binding domain"/>
    <property type="match status" value="1"/>
</dbReference>
<accession>A0ABU4HXL8</accession>
<dbReference type="EC" id="2.3.1.286" evidence="1"/>
<dbReference type="InterPro" id="IPR026591">
    <property type="entry name" value="Sirtuin_cat_small_dom_sf"/>
</dbReference>
<gene>
    <name evidence="6" type="ORF">R7226_26990</name>
</gene>
<keyword evidence="4" id="KW-0479">Metal-binding</keyword>
<feature type="active site" description="Proton acceptor" evidence="4">
    <location>
        <position position="127"/>
    </location>
</feature>
<dbReference type="SUPFAM" id="SSF52467">
    <property type="entry name" value="DHS-like NAD/FAD-binding domain"/>
    <property type="match status" value="1"/>
</dbReference>
<dbReference type="InterPro" id="IPR050134">
    <property type="entry name" value="NAD-dep_sirtuin_deacylases"/>
</dbReference>
<name>A0ABU4HXL8_9ACTN</name>
<keyword evidence="7" id="KW-1185">Reference proteome</keyword>
<dbReference type="EMBL" id="JAWSTH010000115">
    <property type="protein sequence ID" value="MDW5598031.1"/>
    <property type="molecule type" value="Genomic_DNA"/>
</dbReference>
<feature type="binding site" evidence="4">
    <location>
        <position position="135"/>
    </location>
    <ligand>
        <name>Zn(2+)</name>
        <dbReference type="ChEBI" id="CHEBI:29105"/>
    </ligand>
</feature>
<sequence>MSDARLADDAAAGVALLAARVRAARSVVVLTGAGISVPSGIPDFRTPRTGLWANVDPMEVAHVDAWRSDPARFWAFYGHRFQSLRDKRPNRAHELLVELERRGLVDAVVTQNIDRLHGPHGELIELHGSIASSSCQECGAAYPLEEVQARLDQDPQGVPRCDCGRPLKPDVVLFGEFLPQAALERAQALAVRADLLLCVGSSLEVWPVGELPALTLRAGGEVAIVTQGPTRYDDEAVAKLDGDVVEELEALLRAL</sequence>
<keyword evidence="4" id="KW-0862">Zinc</keyword>
<dbReference type="PANTHER" id="PTHR11085:SF4">
    <property type="entry name" value="NAD-DEPENDENT PROTEIN DEACYLASE"/>
    <property type="match status" value="1"/>
</dbReference>
<keyword evidence="3" id="KW-0520">NAD</keyword>
<evidence type="ECO:0000256" key="4">
    <source>
        <dbReference type="PROSITE-ProRule" id="PRU00236"/>
    </source>
</evidence>
<evidence type="ECO:0000313" key="7">
    <source>
        <dbReference type="Proteomes" id="UP001284601"/>
    </source>
</evidence>
<dbReference type="Pfam" id="PF02146">
    <property type="entry name" value="SIR2"/>
    <property type="match status" value="1"/>
</dbReference>
<dbReference type="Gene3D" id="3.30.1600.10">
    <property type="entry name" value="SIR2/SIRT2 'Small Domain"/>
    <property type="match status" value="1"/>
</dbReference>
<dbReference type="RefSeq" id="WP_318600500.1">
    <property type="nucleotide sequence ID" value="NZ_JAWSTH010000115.1"/>
</dbReference>
<dbReference type="InterPro" id="IPR029035">
    <property type="entry name" value="DHS-like_NAD/FAD-binding_dom"/>
</dbReference>
<evidence type="ECO:0000259" key="5">
    <source>
        <dbReference type="PROSITE" id="PS50305"/>
    </source>
</evidence>
<organism evidence="6 7">
    <name type="scientific">Conexibacter stalactiti</name>
    <dbReference type="NCBI Taxonomy" id="1940611"/>
    <lineage>
        <taxon>Bacteria</taxon>
        <taxon>Bacillati</taxon>
        <taxon>Actinomycetota</taxon>
        <taxon>Thermoleophilia</taxon>
        <taxon>Solirubrobacterales</taxon>
        <taxon>Conexibacteraceae</taxon>
        <taxon>Conexibacter</taxon>
    </lineage>
</organism>
<feature type="binding site" evidence="4">
    <location>
        <position position="161"/>
    </location>
    <ligand>
        <name>Zn(2+)</name>
        <dbReference type="ChEBI" id="CHEBI:29105"/>
    </ligand>
</feature>
<dbReference type="GO" id="GO:0034979">
    <property type="term" value="F:NAD-dependent protein lysine deacetylase activity"/>
    <property type="evidence" value="ECO:0007669"/>
    <property type="project" value="UniProtKB-EC"/>
</dbReference>
<feature type="domain" description="Deacetylase sirtuin-type" evidence="5">
    <location>
        <begin position="1"/>
        <end position="255"/>
    </location>
</feature>
<evidence type="ECO:0000256" key="2">
    <source>
        <dbReference type="ARBA" id="ARBA00022679"/>
    </source>
</evidence>
<dbReference type="NCBIfam" id="NF001753">
    <property type="entry name" value="PRK00481.1-3"/>
    <property type="match status" value="1"/>
</dbReference>
<reference evidence="7" key="1">
    <citation type="submission" date="2023-07" db="EMBL/GenBank/DDBJ databases">
        <title>Conexibacter stalactiti sp. nov., isolated from stalactites in a lava cave and emended description of the genus Conexibacter.</title>
        <authorList>
            <person name="Lee S.D."/>
        </authorList>
    </citation>
    <scope>NUCLEOTIDE SEQUENCE [LARGE SCALE GENOMIC DNA]</scope>
    <source>
        <strain evidence="7">KCTC 39840</strain>
    </source>
</reference>
<feature type="binding site" evidence="4">
    <location>
        <position position="138"/>
    </location>
    <ligand>
        <name>Zn(2+)</name>
        <dbReference type="ChEBI" id="CHEBI:29105"/>
    </ligand>
</feature>
<dbReference type="InterPro" id="IPR003000">
    <property type="entry name" value="Sirtuin"/>
</dbReference>
<dbReference type="PANTHER" id="PTHR11085">
    <property type="entry name" value="NAD-DEPENDENT PROTEIN DEACYLASE SIRTUIN-5, MITOCHONDRIAL-RELATED"/>
    <property type="match status" value="1"/>
</dbReference>
<proteinExistence type="predicted"/>
<reference evidence="6 7" key="2">
    <citation type="submission" date="2023-10" db="EMBL/GenBank/DDBJ databases">
        <authorList>
            <person name="Han X.F."/>
        </authorList>
    </citation>
    <scope>NUCLEOTIDE SEQUENCE [LARGE SCALE GENOMIC DNA]</scope>
    <source>
        <strain evidence="6 7">KCTC 39840</strain>
    </source>
</reference>
<dbReference type="Proteomes" id="UP001284601">
    <property type="component" value="Unassembled WGS sequence"/>
</dbReference>
<dbReference type="PROSITE" id="PS50305">
    <property type="entry name" value="SIRTUIN"/>
    <property type="match status" value="1"/>
</dbReference>